<proteinExistence type="evidence at transcript level"/>
<dbReference type="FunFam" id="2.130.10.10:FF:000070">
    <property type="entry name" value="DNA damage-binding protein 1"/>
    <property type="match status" value="1"/>
</dbReference>
<sequence>MSYNYVVTAHKPTGVSACATGNFTSPDDINLILAKNTRLEIYVVSPEGLRPVKEIGIYGRISIMKLYRPAGEKKDLLFFLTAKYNAAILECVQYGDSIEIITKAHGNIADTFSRPSETGNIGIIDPECRVIGLRLYDGLFKVIPLDKDNRELKAFNIRMEELTVQDMEFLHGCKTPTIVLLHQDSQARHMKTYEVSLKDKEFVKGPWKQDHVESEANLVIAVPEPFCGALIIGQESITYHNGDQYVVITPHLIRQSTIVCYGKVDANGSRYLLGDMAGRLFMLLLEREDKMDGTTTVKDLKLEFLGEITIAECITYLDNGVVYVGSRLGDSQLIKLHAERNDQGSFVEIMEVFTNLGPIVDMCVVDLERQGQGQLVTCSGAFKEGSLRIIRNGIGIHEHASIDLPGIKGMWPLRVGPGVAPHGGDGRDPGDSAERDNTLVLSFVRQTRVLMLSGEEVEETELAGFDTSQQTFFCGNVRNKQLIQVTAAAVRLVDSQTKQLLNEWKPPGARNISVVTCNQSQVVCAVRKEVFCLEIGDGVLNQISNAELENEVACLDITPLSEKAEKATLCAVGLWTDISIRILSLPSLQQLQKENIGGEIIPRSILITTFEGIHYLLCALGDGSLFYFLLEATTGALTDRKKVTLGTQPTVLKTFKSLSTSNVFACSDRPTVIYSSNHKLVFSNVNLKEVNHMCPLNSEGYPDSLALANDNTLLIGTIDEIQKLHIRTVPLGELPRRIAYQEATQTFGVITIRNDILGSSGLTPVRPSASTQAQNVTHSAQMSSIFKPGSVSTGNDQLGQEVEIHNLLIIDQHTFEVLHAHQFMQTEYAMSIVSTRLGNDPNTYYIVGTANVLPDESDPKQGRIVVFHWVDGKLEHVAEQEIKGAPYSMLEFNGKLLAAINSTVRLFEWNAERELRNECSHFNNILALYLRAKGDFVLVGDLMRSMSLLAYKPLEGNFEEIARDYQTNWMSSVEILDDDTFLGAESTTNLFVCQKDSAATTDEERQHLQEVGQFHLGEFVNVFRHGSLVMQHPGETSSPTQGSVLFGTIHGAIGLVSQLPADFYTFLSEVQEKLTKVIKSVGKIDHAFWRSFSTERKTEPAVGFIDGDLIESFLDLSRDKMQEVVQGIQMDDGSGMKRDASVDDLIKIIEELSRIH</sequence>
<dbReference type="Pfam" id="PF10433">
    <property type="entry name" value="Beta-prop_RSE1_1st"/>
    <property type="match status" value="1"/>
</dbReference>
<dbReference type="FunFam" id="2.130.10.10:FF:000081">
    <property type="entry name" value="DNA damage-binding protein 1"/>
    <property type="match status" value="1"/>
</dbReference>
<dbReference type="InterPro" id="IPR018846">
    <property type="entry name" value="Beta-prop_RSE1/DDB1/CPSF1_1st"/>
</dbReference>
<dbReference type="PANTHER" id="PTHR10644">
    <property type="entry name" value="DNA REPAIR/RNA PROCESSING CPSF FAMILY"/>
    <property type="match status" value="1"/>
</dbReference>
<evidence type="ECO:0000256" key="2">
    <source>
        <dbReference type="ARBA" id="ARBA00007453"/>
    </source>
</evidence>
<accession>L7M756</accession>
<comment type="similarity">
    <text evidence="2">Belongs to the DDB1 family.</text>
</comment>
<dbReference type="EMBL" id="GACK01005342">
    <property type="protein sequence ID" value="JAA59692.1"/>
    <property type="molecule type" value="mRNA"/>
</dbReference>
<dbReference type="GO" id="GO:0003676">
    <property type="term" value="F:nucleic acid binding"/>
    <property type="evidence" value="ECO:0007669"/>
    <property type="project" value="InterPro"/>
</dbReference>
<dbReference type="Gene3D" id="1.10.150.910">
    <property type="match status" value="1"/>
</dbReference>
<evidence type="ECO:0000256" key="3">
    <source>
        <dbReference type="ARBA" id="ARBA00023242"/>
    </source>
</evidence>
<comment type="subcellular location">
    <subcellularLocation>
        <location evidence="1">Nucleus</location>
    </subcellularLocation>
</comment>
<reference evidence="7" key="1">
    <citation type="submission" date="2012-11" db="EMBL/GenBank/DDBJ databases">
        <authorList>
            <person name="Lucero-Rivera Y.E."/>
            <person name="Tovar-Ramirez D."/>
        </authorList>
    </citation>
    <scope>NUCLEOTIDE SEQUENCE</scope>
    <source>
        <tissue evidence="7">Salivary gland</tissue>
    </source>
</reference>
<feature type="domain" description="RSE1/DDB1/CPSF1 C-terminal" evidence="4">
    <location>
        <begin position="806"/>
        <end position="1115"/>
    </location>
</feature>
<evidence type="ECO:0000259" key="4">
    <source>
        <dbReference type="Pfam" id="PF03178"/>
    </source>
</evidence>
<reference evidence="7" key="2">
    <citation type="journal article" date="2015" name="J. Proteomics">
        <title>Sexual differences in the sialomes of the zebra tick, Rhipicephalus pulchellus.</title>
        <authorList>
            <person name="Tan A.W."/>
            <person name="Francischetti I.M."/>
            <person name="Slovak M."/>
            <person name="Kini R.M."/>
            <person name="Ribeiro J.M."/>
        </authorList>
    </citation>
    <scope>NUCLEOTIDE SEQUENCE</scope>
    <source>
        <tissue evidence="7">Salivary gland</tissue>
    </source>
</reference>
<feature type="domain" description="RSE1/DDB1/CPSF1 first beta-propeller" evidence="5">
    <location>
        <begin position="15"/>
        <end position="340"/>
    </location>
</feature>
<dbReference type="InterPro" id="IPR050358">
    <property type="entry name" value="RSE1/DDB1/CFT1"/>
</dbReference>
<organism evidence="7">
    <name type="scientific">Rhipicephalus pulchellus</name>
    <name type="common">Yellow backed tick</name>
    <name type="synonym">Dermacentor pulchellus</name>
    <dbReference type="NCBI Taxonomy" id="72859"/>
    <lineage>
        <taxon>Eukaryota</taxon>
        <taxon>Metazoa</taxon>
        <taxon>Ecdysozoa</taxon>
        <taxon>Arthropoda</taxon>
        <taxon>Chelicerata</taxon>
        <taxon>Arachnida</taxon>
        <taxon>Acari</taxon>
        <taxon>Parasitiformes</taxon>
        <taxon>Ixodida</taxon>
        <taxon>Ixodoidea</taxon>
        <taxon>Ixodidae</taxon>
        <taxon>Rhipicephalinae</taxon>
        <taxon>Rhipicephalus</taxon>
        <taxon>Rhipicephalus</taxon>
    </lineage>
</organism>
<dbReference type="Gene3D" id="2.130.10.10">
    <property type="entry name" value="YVTN repeat-like/Quinoprotein amine dehydrogenase"/>
    <property type="match status" value="3"/>
</dbReference>
<dbReference type="FunFam" id="1.10.150.910:FF:000001">
    <property type="entry name" value="DNA damage-binding protein 1"/>
    <property type="match status" value="1"/>
</dbReference>
<dbReference type="InterPro" id="IPR015943">
    <property type="entry name" value="WD40/YVTN_repeat-like_dom_sf"/>
</dbReference>
<keyword evidence="3" id="KW-0539">Nucleus</keyword>
<dbReference type="Pfam" id="PF03178">
    <property type="entry name" value="CPSF_A"/>
    <property type="match status" value="1"/>
</dbReference>
<dbReference type="InterPro" id="IPR058543">
    <property type="entry name" value="Beta-prop_RSE1/DDB1/CPSF1_2nd"/>
</dbReference>
<evidence type="ECO:0000259" key="5">
    <source>
        <dbReference type="Pfam" id="PF10433"/>
    </source>
</evidence>
<protein>
    <submittedName>
        <fullName evidence="7">Putative dna damage-binding protein 1</fullName>
    </submittedName>
</protein>
<dbReference type="Pfam" id="PF23726">
    <property type="entry name" value="Beta-prop_RSE1_2nd"/>
    <property type="match status" value="1"/>
</dbReference>
<dbReference type="AlphaFoldDB" id="L7M756"/>
<evidence type="ECO:0000256" key="1">
    <source>
        <dbReference type="ARBA" id="ARBA00004123"/>
    </source>
</evidence>
<name>L7M756_RHIPC</name>
<feature type="domain" description="RSE1/DDB1/CPSF1 second beta-propeller" evidence="6">
    <location>
        <begin position="396"/>
        <end position="718"/>
    </location>
</feature>
<dbReference type="GO" id="GO:0005634">
    <property type="term" value="C:nucleus"/>
    <property type="evidence" value="ECO:0007669"/>
    <property type="project" value="UniProtKB-SubCell"/>
</dbReference>
<evidence type="ECO:0000259" key="6">
    <source>
        <dbReference type="Pfam" id="PF23726"/>
    </source>
</evidence>
<evidence type="ECO:0000313" key="7">
    <source>
        <dbReference type="EMBL" id="JAA59692.1"/>
    </source>
</evidence>
<dbReference type="InterPro" id="IPR004871">
    <property type="entry name" value="RSE1/DDB1/CPSF1_C"/>
</dbReference>